<organism evidence="2 3">
    <name type="scientific">Haladaptatus pallidirubidus</name>
    <dbReference type="NCBI Taxonomy" id="1008152"/>
    <lineage>
        <taxon>Archaea</taxon>
        <taxon>Methanobacteriati</taxon>
        <taxon>Methanobacteriota</taxon>
        <taxon>Stenosarchaea group</taxon>
        <taxon>Halobacteria</taxon>
        <taxon>Halobacteriales</taxon>
        <taxon>Haladaptataceae</taxon>
        <taxon>Haladaptatus</taxon>
    </lineage>
</organism>
<dbReference type="Proteomes" id="UP001501729">
    <property type="component" value="Unassembled WGS sequence"/>
</dbReference>
<accession>A0AAV3UP88</accession>
<dbReference type="EMBL" id="BAABKX010000019">
    <property type="protein sequence ID" value="GAA5061530.1"/>
    <property type="molecule type" value="Genomic_DNA"/>
</dbReference>
<protein>
    <submittedName>
        <fullName evidence="2">Uncharacterized protein</fullName>
    </submittedName>
</protein>
<keyword evidence="3" id="KW-1185">Reference proteome</keyword>
<evidence type="ECO:0000313" key="2">
    <source>
        <dbReference type="EMBL" id="GAA5061530.1"/>
    </source>
</evidence>
<comment type="caution">
    <text evidence="2">The sequence shown here is derived from an EMBL/GenBank/DDBJ whole genome shotgun (WGS) entry which is preliminary data.</text>
</comment>
<reference evidence="2 3" key="1">
    <citation type="journal article" date="2019" name="Int. J. Syst. Evol. Microbiol.">
        <title>The Global Catalogue of Microorganisms (GCM) 10K type strain sequencing project: providing services to taxonomists for standard genome sequencing and annotation.</title>
        <authorList>
            <consortium name="The Broad Institute Genomics Platform"/>
            <consortium name="The Broad Institute Genome Sequencing Center for Infectious Disease"/>
            <person name="Wu L."/>
            <person name="Ma J."/>
        </authorList>
    </citation>
    <scope>NUCLEOTIDE SEQUENCE [LARGE SCALE GENOMIC DNA]</scope>
    <source>
        <strain evidence="2 3">JCM 17504</strain>
    </source>
</reference>
<dbReference type="AlphaFoldDB" id="A0AAV3UP88"/>
<evidence type="ECO:0000313" key="3">
    <source>
        <dbReference type="Proteomes" id="UP001501729"/>
    </source>
</evidence>
<proteinExistence type="predicted"/>
<gene>
    <name evidence="2" type="ORF">GCM10025751_47930</name>
</gene>
<name>A0AAV3UP88_9EURY</name>
<feature type="region of interest" description="Disordered" evidence="1">
    <location>
        <begin position="66"/>
        <end position="87"/>
    </location>
</feature>
<sequence>MVLCDREFDSILVFQTLSNHNMNYLISKRIYSTEREMIERMEENGQKVVVESASVHVETGSNSMQFLYAPSTSGEGTTSEFEPLSTL</sequence>
<evidence type="ECO:0000256" key="1">
    <source>
        <dbReference type="SAM" id="MobiDB-lite"/>
    </source>
</evidence>